<evidence type="ECO:0000313" key="4">
    <source>
        <dbReference type="EMBL" id="EGR30496.1"/>
    </source>
</evidence>
<feature type="region of interest" description="Disordered" evidence="2">
    <location>
        <begin position="32"/>
        <end position="112"/>
    </location>
</feature>
<dbReference type="InParanoid" id="G0QWA1"/>
<evidence type="ECO:0000256" key="3">
    <source>
        <dbReference type="SAM" id="Phobius"/>
    </source>
</evidence>
<sequence>MFSQFFKRSNQSKKKVDLEEKENYPFLQEQSTCKQDLTQKNNNQQFIPIPKGHEKYSEKDKEKCPYFSMQQKQEQSSTNEKDPQKKKEKKPKGGCPFMPSERKKNPSLNSCEEGWNEEYVSPQSYLIDYRGFLSFSFDQLEKPDFNLKEKRKIFDTFPVYLKHTLFMKDENMKKVRELEVAQRFFVYDKLREKGNKEFNKGNAEESIKYYEQALSCFKWLEHVEKEEDEQEEEIKFELSEEERKAEQERDDEIRKDPFFKNLPRETEQERIERLKLLQQIRQEKKEFRKKYKGLMTTYTDDNVILKDGEELTDSQDIEMRQSMLMTIYMSLAVAYMKCFYFKMAQVALDDALKITQKSSQIYFRKSQCVAYNKFSDLKELEQAKKDIEQAIEMKQYEKIFQQEQGILRIMNLLDHNECYINLAHYVVKRIKERTEYETELISKLFQREKHIEEVEQQLIDEGKTPYEEGEETLSQANIIPINEEHQEYEIILEMMRKYYRVIEFYTETKKPDQVRIAKKELQQLSETVCVMNYLLKLNFKNYKENSLMIKLKKEYDIDLENEKILRRLERLKKNKAKSIFENGNYNFEVFQYAIKDYFKKKEEKEKKEKEEKEAEENENNQENLTVKQTGFRKVISNIFSCEFILQATLVGMIFGFFYYMTTKDNMISMFIFDQMK</sequence>
<keyword evidence="5" id="KW-1185">Reference proteome</keyword>
<evidence type="ECO:0000256" key="1">
    <source>
        <dbReference type="SAM" id="Coils"/>
    </source>
</evidence>
<dbReference type="eggNOG" id="ENOG502SJ49">
    <property type="taxonomic scope" value="Eukaryota"/>
</dbReference>
<dbReference type="OMA" id="RRFIRIC"/>
<organism evidence="4 5">
    <name type="scientific">Ichthyophthirius multifiliis</name>
    <name type="common">White spot disease agent</name>
    <name type="synonym">Ich</name>
    <dbReference type="NCBI Taxonomy" id="5932"/>
    <lineage>
        <taxon>Eukaryota</taxon>
        <taxon>Sar</taxon>
        <taxon>Alveolata</taxon>
        <taxon>Ciliophora</taxon>
        <taxon>Intramacronucleata</taxon>
        <taxon>Oligohymenophorea</taxon>
        <taxon>Hymenostomatida</taxon>
        <taxon>Ophryoglenina</taxon>
        <taxon>Ichthyophthirius</taxon>
    </lineage>
</organism>
<feature type="compositionally biased region" description="Polar residues" evidence="2">
    <location>
        <begin position="32"/>
        <end position="46"/>
    </location>
</feature>
<feature type="compositionally biased region" description="Basic and acidic residues" evidence="2">
    <location>
        <begin position="233"/>
        <end position="250"/>
    </location>
</feature>
<feature type="region of interest" description="Disordered" evidence="2">
    <location>
        <begin position="231"/>
        <end position="250"/>
    </location>
</feature>
<keyword evidence="3" id="KW-0472">Membrane</keyword>
<dbReference type="Proteomes" id="UP000008983">
    <property type="component" value="Unassembled WGS sequence"/>
</dbReference>
<gene>
    <name evidence="4" type="ORF">IMG5_130470</name>
</gene>
<protein>
    <submittedName>
        <fullName evidence="4">Uncharacterized protein</fullName>
    </submittedName>
</protein>
<feature type="transmembrane region" description="Helical" evidence="3">
    <location>
        <begin position="643"/>
        <end position="660"/>
    </location>
</feature>
<dbReference type="OrthoDB" id="298012at2759"/>
<dbReference type="AlphaFoldDB" id="G0QWA1"/>
<name>G0QWA1_ICHMU</name>
<dbReference type="GeneID" id="14906608"/>
<keyword evidence="3" id="KW-1133">Transmembrane helix</keyword>
<dbReference type="EMBL" id="GL983985">
    <property type="protein sequence ID" value="EGR30496.1"/>
    <property type="molecule type" value="Genomic_DNA"/>
</dbReference>
<evidence type="ECO:0000313" key="5">
    <source>
        <dbReference type="Proteomes" id="UP000008983"/>
    </source>
</evidence>
<reference evidence="4 5" key="1">
    <citation type="submission" date="2011-07" db="EMBL/GenBank/DDBJ databases">
        <authorList>
            <person name="Coyne R."/>
            <person name="Brami D."/>
            <person name="Johnson J."/>
            <person name="Hostetler J."/>
            <person name="Hannick L."/>
            <person name="Clark T."/>
            <person name="Cassidy-Hanley D."/>
            <person name="Inman J."/>
        </authorList>
    </citation>
    <scope>NUCLEOTIDE SEQUENCE [LARGE SCALE GENOMIC DNA]</scope>
    <source>
        <strain evidence="4 5">G5</strain>
    </source>
</reference>
<keyword evidence="1" id="KW-0175">Coiled coil</keyword>
<dbReference type="RefSeq" id="XP_004032083.1">
    <property type="nucleotide sequence ID" value="XM_004032035.1"/>
</dbReference>
<feature type="compositionally biased region" description="Basic and acidic residues" evidence="2">
    <location>
        <begin position="51"/>
        <end position="64"/>
    </location>
</feature>
<keyword evidence="3" id="KW-0812">Transmembrane</keyword>
<dbReference type="SUPFAM" id="SSF48452">
    <property type="entry name" value="TPR-like"/>
    <property type="match status" value="1"/>
</dbReference>
<evidence type="ECO:0000256" key="2">
    <source>
        <dbReference type="SAM" id="MobiDB-lite"/>
    </source>
</evidence>
<feature type="compositionally biased region" description="Polar residues" evidence="2">
    <location>
        <begin position="68"/>
        <end position="78"/>
    </location>
</feature>
<proteinExistence type="predicted"/>
<dbReference type="Gene3D" id="1.25.40.10">
    <property type="entry name" value="Tetratricopeptide repeat domain"/>
    <property type="match status" value="1"/>
</dbReference>
<feature type="region of interest" description="Disordered" evidence="2">
    <location>
        <begin position="1"/>
        <end position="20"/>
    </location>
</feature>
<feature type="coiled-coil region" evidence="1">
    <location>
        <begin position="594"/>
        <end position="627"/>
    </location>
</feature>
<accession>G0QWA1</accession>
<dbReference type="InterPro" id="IPR011990">
    <property type="entry name" value="TPR-like_helical_dom_sf"/>
</dbReference>